<accession>A0A4U2Z9L0</accession>
<evidence type="ECO:0000256" key="10">
    <source>
        <dbReference type="HAMAP-Rule" id="MF_00952"/>
    </source>
</evidence>
<dbReference type="Pfam" id="PF01751">
    <property type="entry name" value="Toprim"/>
    <property type="match status" value="1"/>
</dbReference>
<name>A0A4U2Z9L0_9BACT</name>
<evidence type="ECO:0000256" key="2">
    <source>
        <dbReference type="ARBA" id="ARBA00009446"/>
    </source>
</evidence>
<feature type="domain" description="Topo IA-type catalytic" evidence="12">
    <location>
        <begin position="129"/>
        <end position="552"/>
    </location>
</feature>
<proteinExistence type="inferred from homology"/>
<feature type="site" description="Interaction with DNA" evidence="10">
    <location>
        <position position="140"/>
    </location>
</feature>
<dbReference type="InterPro" id="IPR023406">
    <property type="entry name" value="Topo_IA_AS"/>
</dbReference>
<dbReference type="InterPro" id="IPR013498">
    <property type="entry name" value="Topo_IA_Znf"/>
</dbReference>
<dbReference type="SMART" id="SM00436">
    <property type="entry name" value="TOP1Bc"/>
    <property type="match status" value="1"/>
</dbReference>
<comment type="function">
    <text evidence="10">Releases the supercoiling and torsional tension of DNA, which is introduced during the DNA replication and transcription, by transiently cleaving and rejoining one strand of the DNA duplex. Introduces a single-strand break via transesterification at a target site in duplex DNA. The scissile phosphodiester is attacked by the catalytic tyrosine of the enzyme, resulting in the formation of a DNA-(5'-phosphotyrosyl)-enzyme intermediate and the expulsion of a 3'-OH DNA strand. The free DNA strand then undergoes passage around the unbroken strand, thus removing DNA supercoils. Finally, in the religation step, the DNA 3'-OH attacks the covalent intermediate to expel the active-site tyrosine and restore the DNA phosphodiester backbone.</text>
</comment>
<evidence type="ECO:0000256" key="5">
    <source>
        <dbReference type="ARBA" id="ARBA00022833"/>
    </source>
</evidence>
<dbReference type="NCBIfam" id="TIGR01051">
    <property type="entry name" value="topA_bact"/>
    <property type="match status" value="1"/>
</dbReference>
<dbReference type="InterPro" id="IPR003602">
    <property type="entry name" value="Topo_IA_DNA-bd_dom"/>
</dbReference>
<feature type="site" description="Interaction with DNA" evidence="10">
    <location>
        <position position="148"/>
    </location>
</feature>
<feature type="active site" description="O-(5'-phospho-DNA)-tyrosine intermediate" evidence="10">
    <location>
        <position position="297"/>
    </location>
</feature>
<keyword evidence="4" id="KW-0863">Zinc-finger</keyword>
<dbReference type="InterPro" id="IPR013826">
    <property type="entry name" value="Topo_IA_cen_sub3"/>
</dbReference>
<dbReference type="PANTHER" id="PTHR42785:SF1">
    <property type="entry name" value="DNA TOPOISOMERASE"/>
    <property type="match status" value="1"/>
</dbReference>
<comment type="caution">
    <text evidence="10">Lacks conserved residue(s) required for the propagation of feature annotation.</text>
</comment>
<dbReference type="PROSITE" id="PS00396">
    <property type="entry name" value="TOPO_IA_1"/>
    <property type="match status" value="1"/>
</dbReference>
<evidence type="ECO:0000256" key="6">
    <source>
        <dbReference type="ARBA" id="ARBA00022842"/>
    </source>
</evidence>
<comment type="caution">
    <text evidence="13">The sequence shown here is derived from an EMBL/GenBank/DDBJ whole genome shotgun (WGS) entry which is preliminary data.</text>
</comment>
<evidence type="ECO:0000256" key="9">
    <source>
        <dbReference type="ARBA" id="ARBA00023235"/>
    </source>
</evidence>
<dbReference type="GO" id="GO:0003677">
    <property type="term" value="F:DNA binding"/>
    <property type="evidence" value="ECO:0007669"/>
    <property type="project" value="UniProtKB-KW"/>
</dbReference>
<dbReference type="InterPro" id="IPR000380">
    <property type="entry name" value="Topo_IA"/>
</dbReference>
<dbReference type="PROSITE" id="PS50880">
    <property type="entry name" value="TOPRIM"/>
    <property type="match status" value="1"/>
</dbReference>
<keyword evidence="7 10" id="KW-0799">Topoisomerase</keyword>
<dbReference type="CDD" id="cd03363">
    <property type="entry name" value="TOPRIM_TopoIA_TopoI"/>
    <property type="match status" value="1"/>
</dbReference>
<evidence type="ECO:0000259" key="11">
    <source>
        <dbReference type="PROSITE" id="PS50880"/>
    </source>
</evidence>
<dbReference type="GO" id="GO:0008270">
    <property type="term" value="F:zinc ion binding"/>
    <property type="evidence" value="ECO:0007669"/>
    <property type="project" value="UniProtKB-KW"/>
</dbReference>
<dbReference type="SMART" id="SM00493">
    <property type="entry name" value="TOPRIM"/>
    <property type="match status" value="1"/>
</dbReference>
<dbReference type="RefSeq" id="WP_137011450.1">
    <property type="nucleotide sequence ID" value="NZ_SZPX01000001.1"/>
</dbReference>
<dbReference type="InterPro" id="IPR034149">
    <property type="entry name" value="TOPRIM_TopoI"/>
</dbReference>
<keyword evidence="14" id="KW-1185">Reference proteome</keyword>
<comment type="catalytic activity">
    <reaction evidence="1 10">
        <text>ATP-independent breakage of single-stranded DNA, followed by passage and rejoining.</text>
        <dbReference type="EC" id="5.6.2.1"/>
    </reaction>
</comment>
<protein>
    <recommendedName>
        <fullName evidence="10">DNA topoisomerase 1</fullName>
        <ecNumber evidence="10">5.6.2.1</ecNumber>
    </recommendedName>
    <alternativeName>
        <fullName evidence="10">DNA topoisomerase I</fullName>
    </alternativeName>
</protein>
<dbReference type="SMART" id="SM00437">
    <property type="entry name" value="TOP1Ac"/>
    <property type="match status" value="1"/>
</dbReference>
<feature type="site" description="Interaction with DNA" evidence="10">
    <location>
        <position position="484"/>
    </location>
</feature>
<dbReference type="Proteomes" id="UP000309561">
    <property type="component" value="Unassembled WGS sequence"/>
</dbReference>
<dbReference type="Pfam" id="PF01396">
    <property type="entry name" value="Zn_ribbon_Top1"/>
    <property type="match status" value="3"/>
</dbReference>
<dbReference type="EC" id="5.6.2.1" evidence="10"/>
<feature type="region of interest" description="Interaction with DNA" evidence="10">
    <location>
        <begin position="163"/>
        <end position="168"/>
    </location>
</feature>
<keyword evidence="5" id="KW-0862">Zinc</keyword>
<evidence type="ECO:0000259" key="12">
    <source>
        <dbReference type="PROSITE" id="PS52039"/>
    </source>
</evidence>
<dbReference type="PROSITE" id="PS52039">
    <property type="entry name" value="TOPO_IA_2"/>
    <property type="match status" value="1"/>
</dbReference>
<dbReference type="Gene3D" id="3.40.50.140">
    <property type="match status" value="1"/>
</dbReference>
<evidence type="ECO:0000313" key="13">
    <source>
        <dbReference type="EMBL" id="TKI71027.1"/>
    </source>
</evidence>
<dbReference type="Gene3D" id="1.10.290.10">
    <property type="entry name" value="Topoisomerase I, domain 4"/>
    <property type="match status" value="1"/>
</dbReference>
<dbReference type="InterPro" id="IPR023405">
    <property type="entry name" value="Topo_IA_core_domain"/>
</dbReference>
<keyword evidence="8 10" id="KW-0238">DNA-binding</keyword>
<dbReference type="InterPro" id="IPR028612">
    <property type="entry name" value="Topoisom_1_IA"/>
</dbReference>
<gene>
    <name evidence="10 13" type="primary">topA</name>
    <name evidence="13" type="ORF">FCU45_01160</name>
</gene>
<dbReference type="InterPro" id="IPR006171">
    <property type="entry name" value="TOPRIM_dom"/>
</dbReference>
<feature type="site" description="Interaction with DNA" evidence="10">
    <location>
        <position position="143"/>
    </location>
</feature>
<dbReference type="GO" id="GO:0005694">
    <property type="term" value="C:chromosome"/>
    <property type="evidence" value="ECO:0007669"/>
    <property type="project" value="InterPro"/>
</dbReference>
<comment type="subunit">
    <text evidence="10">Monomer.</text>
</comment>
<evidence type="ECO:0000256" key="3">
    <source>
        <dbReference type="ARBA" id="ARBA00022723"/>
    </source>
</evidence>
<dbReference type="InterPro" id="IPR005733">
    <property type="entry name" value="TopoI_bac-type"/>
</dbReference>
<comment type="similarity">
    <text evidence="2 10">Belongs to the type IA topoisomerase family.</text>
</comment>
<dbReference type="Pfam" id="PF01131">
    <property type="entry name" value="Topoisom_bac"/>
    <property type="match status" value="1"/>
</dbReference>
<keyword evidence="9 10" id="KW-0413">Isomerase</keyword>
<feature type="site" description="Interaction with DNA" evidence="10">
    <location>
        <position position="139"/>
    </location>
</feature>
<feature type="domain" description="Toprim" evidence="11">
    <location>
        <begin position="1"/>
        <end position="113"/>
    </location>
</feature>
<organism evidence="13 14">
    <name type="scientific">Sulfurimonas crateris</name>
    <dbReference type="NCBI Taxonomy" id="2574727"/>
    <lineage>
        <taxon>Bacteria</taxon>
        <taxon>Pseudomonadati</taxon>
        <taxon>Campylobacterota</taxon>
        <taxon>Epsilonproteobacteria</taxon>
        <taxon>Campylobacterales</taxon>
        <taxon>Sulfurimonadaceae</taxon>
        <taxon>Sulfurimonas</taxon>
    </lineage>
</organism>
<feature type="site" description="Interaction with DNA" evidence="10">
    <location>
        <position position="299"/>
    </location>
</feature>
<dbReference type="Gene3D" id="1.10.460.10">
    <property type="entry name" value="Topoisomerase I, domain 2"/>
    <property type="match status" value="1"/>
</dbReference>
<dbReference type="AlphaFoldDB" id="A0A4U2Z9L0"/>
<evidence type="ECO:0000256" key="7">
    <source>
        <dbReference type="ARBA" id="ARBA00023029"/>
    </source>
</evidence>
<dbReference type="CDD" id="cd00186">
    <property type="entry name" value="TOP1Ac"/>
    <property type="match status" value="1"/>
</dbReference>
<feature type="site" description="Interaction with DNA" evidence="10">
    <location>
        <position position="31"/>
    </location>
</feature>
<reference evidence="13 14" key="1">
    <citation type="submission" date="2019-04" db="EMBL/GenBank/DDBJ databases">
        <title>Sulfurimonas crateris sp. nov. a facultative anaerobic sulfur-oxidizing chemolithautotrophic bacterium isolated from a terrestrial mud vulcano.</title>
        <authorList>
            <person name="Ratnikova N.M."/>
            <person name="Slobodkin A.I."/>
            <person name="Merkel A.Y."/>
            <person name="Novikov A."/>
            <person name="Bonch-Osmolovskaya E.A."/>
            <person name="Slobodkina G.B."/>
        </authorList>
    </citation>
    <scope>NUCLEOTIDE SEQUENCE [LARGE SCALE GENOMIC DNA]</scope>
    <source>
        <strain evidence="13 14">SN118</strain>
    </source>
</reference>
<dbReference type="PRINTS" id="PR00417">
    <property type="entry name" value="PRTPISMRASEI"/>
</dbReference>
<dbReference type="HAMAP" id="MF_00952">
    <property type="entry name" value="Topoisom_1_prok"/>
    <property type="match status" value="1"/>
</dbReference>
<dbReference type="PANTHER" id="PTHR42785">
    <property type="entry name" value="DNA TOPOISOMERASE, TYPE IA, CORE"/>
    <property type="match status" value="1"/>
</dbReference>
<evidence type="ECO:0000256" key="8">
    <source>
        <dbReference type="ARBA" id="ARBA00023125"/>
    </source>
</evidence>
<dbReference type="GO" id="GO:0006265">
    <property type="term" value="P:DNA topological change"/>
    <property type="evidence" value="ECO:0007669"/>
    <property type="project" value="UniProtKB-UniRule"/>
</dbReference>
<evidence type="ECO:0000256" key="4">
    <source>
        <dbReference type="ARBA" id="ARBA00022771"/>
    </source>
</evidence>
<dbReference type="InterPro" id="IPR003601">
    <property type="entry name" value="Topo_IA_2"/>
</dbReference>
<dbReference type="Gene3D" id="3.30.65.10">
    <property type="entry name" value="Bacterial Topoisomerase I, domain 1"/>
    <property type="match status" value="3"/>
</dbReference>
<dbReference type="OrthoDB" id="9804262at2"/>
<keyword evidence="6" id="KW-0460">Magnesium</keyword>
<dbReference type="InterPro" id="IPR013497">
    <property type="entry name" value="Topo_IA_cen"/>
</dbReference>
<evidence type="ECO:0000256" key="1">
    <source>
        <dbReference type="ARBA" id="ARBA00000213"/>
    </source>
</evidence>
<dbReference type="EMBL" id="SZPX01000001">
    <property type="protein sequence ID" value="TKI71027.1"/>
    <property type="molecule type" value="Genomic_DNA"/>
</dbReference>
<keyword evidence="3" id="KW-0479">Metal-binding</keyword>
<dbReference type="GO" id="GO:0003917">
    <property type="term" value="F:DNA topoisomerase type I (single strand cut, ATP-independent) activity"/>
    <property type="evidence" value="ECO:0007669"/>
    <property type="project" value="UniProtKB-UniRule"/>
</dbReference>
<dbReference type="SUPFAM" id="SSF57783">
    <property type="entry name" value="Zinc beta-ribbon"/>
    <property type="match status" value="2"/>
</dbReference>
<dbReference type="SUPFAM" id="SSF56712">
    <property type="entry name" value="Prokaryotic type I DNA topoisomerase"/>
    <property type="match status" value="1"/>
</dbReference>
<dbReference type="Gene3D" id="2.70.20.10">
    <property type="entry name" value="Topoisomerase I, domain 3"/>
    <property type="match status" value="1"/>
</dbReference>
<sequence length="740" mass="83010">MNLIIVESPAKAKTIKNFLGKDYEVIASKGHIRDLPKSRFGISIDEENHLVPAYSVAKENAATVKEINALAKKCDTIYIATDEDREGEAIGWHIAHAIKKDPQELPRIVFHEITKTAINHALENARKIDMDMVNAQQARRILDRVVGYKLSPLLSSKIQKGLSAGRVQSSTLKLVVDREREIKAFVPEEYWTIDTLFKKDIEATLTQHKQNKLSKLSITNKEEADAIVGSVKADSFVISKIETKERKSATPPPFMTSTLQQTASSKLGFTPKKTMMVAQALYEGVKTPSGTSGVITYMRTDSLNLAQEAVSAVRGVIESRFGEKYLPKEPKVYTKKAKGAQEAHEAIRPTMLQFTPEVAASFLKPDEIKLYRLIYERFMACQMNDALFEQQSIIFSGKENEYRASGRKLIFDGFYALTGAEDKDKLLPALKEGEKAEIQKVKQEQHFTEPPARYSEAALIKKLESEGIGRPSTYAPTIATLSNRTYVTIEKKQIIPTDMAFTVTEILEKHFPNIVDVSFTANMEEKLDEVADGHNDWQKLLSDFYFEFDEKVKEGKEKIVSLKVAKPLGRACPKCGEELLLRSGRFGEFIACSGFPKCKYTEQVEGEKEDGEKLNSESSNEICDKCGKEMVVKTGRNGPFLACSGYPDCKNTKSINVEEKVSETPCPECGGKISLKNSRRGPFWGCENYPKCTFISKFEPTTIKCKEKGCNGALARRTYRGKEVYECIKCKTRTPIEDIE</sequence>
<evidence type="ECO:0000313" key="14">
    <source>
        <dbReference type="Proteomes" id="UP000309561"/>
    </source>
</evidence>
<dbReference type="InterPro" id="IPR013824">
    <property type="entry name" value="Topo_IA_cen_sub1"/>
</dbReference>
<dbReference type="InterPro" id="IPR013825">
    <property type="entry name" value="Topo_IA_cen_sub2"/>
</dbReference>